<dbReference type="InterPro" id="IPR000674">
    <property type="entry name" value="Ald_Oxase/Xan_DH_a/b"/>
</dbReference>
<dbReference type="Pfam" id="PF01315">
    <property type="entry name" value="Ald_Xan_dh_C"/>
    <property type="match status" value="1"/>
</dbReference>
<dbReference type="Proteomes" id="UP000533469">
    <property type="component" value="Unassembled WGS sequence"/>
</dbReference>
<dbReference type="GO" id="GO:0005506">
    <property type="term" value="F:iron ion binding"/>
    <property type="evidence" value="ECO:0007669"/>
    <property type="project" value="InterPro"/>
</dbReference>
<reference evidence="5 6" key="1">
    <citation type="submission" date="2020-08" db="EMBL/GenBank/DDBJ databases">
        <title>Genomic Encyclopedia of Type Strains, Phase IV (KMG-IV): sequencing the most valuable type-strain genomes for metagenomic binning, comparative biology and taxonomic classification.</title>
        <authorList>
            <person name="Goeker M."/>
        </authorList>
    </citation>
    <scope>NUCLEOTIDE SEQUENCE [LARGE SCALE GENOMIC DNA]</scope>
    <source>
        <strain evidence="5 6">DSM 5895</strain>
    </source>
</reference>
<organism evidence="5 6">
    <name type="scientific">Ancylobacter tetraedralis</name>
    <dbReference type="NCBI Taxonomy" id="217068"/>
    <lineage>
        <taxon>Bacteria</taxon>
        <taxon>Pseudomonadati</taxon>
        <taxon>Pseudomonadota</taxon>
        <taxon>Alphaproteobacteria</taxon>
        <taxon>Hyphomicrobiales</taxon>
        <taxon>Xanthobacteraceae</taxon>
        <taxon>Ancylobacter</taxon>
    </lineage>
</organism>
<evidence type="ECO:0000313" key="5">
    <source>
        <dbReference type="EMBL" id="MBB3770232.1"/>
    </source>
</evidence>
<dbReference type="InterPro" id="IPR037165">
    <property type="entry name" value="AldOxase/xan_DH_Mopterin-bd_sf"/>
</dbReference>
<dbReference type="SMART" id="SM01008">
    <property type="entry name" value="Ald_Xan_dh_C"/>
    <property type="match status" value="1"/>
</dbReference>
<dbReference type="SUPFAM" id="SSF56003">
    <property type="entry name" value="Molybdenum cofactor-binding domain"/>
    <property type="match status" value="1"/>
</dbReference>
<dbReference type="EC" id="1.2.7.4" evidence="5"/>
<dbReference type="InterPro" id="IPR008274">
    <property type="entry name" value="AldOxase/xan_DH_MoCoBD1"/>
</dbReference>
<dbReference type="GO" id="GO:0043885">
    <property type="term" value="F:anaerobic carbon-monoxide dehydrogenase activity"/>
    <property type="evidence" value="ECO:0007669"/>
    <property type="project" value="UniProtKB-EC"/>
</dbReference>
<evidence type="ECO:0000256" key="3">
    <source>
        <dbReference type="SAM" id="MobiDB-lite"/>
    </source>
</evidence>
<proteinExistence type="predicted"/>
<feature type="region of interest" description="Disordered" evidence="3">
    <location>
        <begin position="1"/>
        <end position="31"/>
    </location>
</feature>
<keyword evidence="1" id="KW-0500">Molybdenum</keyword>
<evidence type="ECO:0000259" key="4">
    <source>
        <dbReference type="SMART" id="SM01008"/>
    </source>
</evidence>
<protein>
    <submittedName>
        <fullName evidence="5">Carbon-monoxide dehydrogenase large subunit</fullName>
        <ecNumber evidence="5">1.2.7.4</ecNumber>
    </submittedName>
</protein>
<dbReference type="PANTHER" id="PTHR11908">
    <property type="entry name" value="XANTHINE DEHYDROGENASE"/>
    <property type="match status" value="1"/>
</dbReference>
<keyword evidence="2 5" id="KW-0560">Oxidoreductase</keyword>
<accession>A0A839Z3K9</accession>
<evidence type="ECO:0000313" key="6">
    <source>
        <dbReference type="Proteomes" id="UP000533469"/>
    </source>
</evidence>
<dbReference type="InterPro" id="IPR016208">
    <property type="entry name" value="Ald_Oxase/xanthine_DH-like"/>
</dbReference>
<gene>
    <name evidence="5" type="ORF">FHS55_000818</name>
</gene>
<dbReference type="EMBL" id="JACICD010000001">
    <property type="protein sequence ID" value="MBB3770232.1"/>
    <property type="molecule type" value="Genomic_DNA"/>
</dbReference>
<dbReference type="SUPFAM" id="SSF54665">
    <property type="entry name" value="CO dehydrogenase molybdoprotein N-domain-like"/>
    <property type="match status" value="1"/>
</dbReference>
<keyword evidence="6" id="KW-1185">Reference proteome</keyword>
<sequence length="813" mass="87476">MVGPHMDEHRVDEQKLDPQPAKGRGVGASIPRKEDARLLEGRGRFIGDMRFPGQLEAAFVRSTLAHARIRAIHIPAHLKGRAFTHDDMVGVKDILAKTGLPGFRVSAQPSLAHLKVRFVGEPVAMVLAETRAEAEDLAEEITVDYEELPANVDMLRAVKPDAARIHEDWPDNVFLVSQTEREFDGRLAGAPIKVTREVRTSRQCMAPLEGKGCIAVHERHTEQLHLWTSTQMPHIVRSGLAECLGLEERRIRVVAPDVGGGFGWKGLLQPEEVCCAWAALTLDRPIKWLEDRREHLIAAANCREHHYIMTAYAQADGTLLGFEALAHVDAGAYSVYPFSACLEGAQVVSNLPGPYNLPAYRCRAYSACTNKPPIVPYRGVARTGVCTAMELMIDAVARAAGREPYEVRLANLVRPDEMPFTSITGKAFDMGDYPESLRRAHAMIDHAGVRMRQARGEPDGRRIGIGYATYCEQGAHGTSVYHGWGIPMVPGFEQCGARLTPDGTLELRLGNQSHGQSMETTLAQIACEVLGIDPDHVNVVHGDTAMTPYSTGTWGSRSAVMAGGAVASACETLGERITRIGAHLLQAPLDAVRIEEARVVGPAGSVSFWEVAHTFYRAPQNLPQDADPAGLDLVAGYRPVVDTGTFSYASHACVVAVEPETGEVEILDYVIVEDGGVLLNPMVVDGQIYGGTAQGIGTALYEEMAYDEHGQPLASTFADYLLPGANEMPPVRIAHMETPSPNTRFGQKGIGEGGAIAPPAAIGNAINDALADLGVELTVSPMTPRRVREAVAAARAKGAALATGTARATGGVS</sequence>
<dbReference type="InterPro" id="IPR046867">
    <property type="entry name" value="AldOxase/xan_DH_MoCoBD2"/>
</dbReference>
<name>A0A839Z3K9_9HYPH</name>
<feature type="compositionally biased region" description="Basic and acidic residues" evidence="3">
    <location>
        <begin position="1"/>
        <end position="16"/>
    </location>
</feature>
<dbReference type="PANTHER" id="PTHR11908:SF132">
    <property type="entry name" value="ALDEHYDE OXIDASE 1-RELATED"/>
    <property type="match status" value="1"/>
</dbReference>
<feature type="domain" description="Aldehyde oxidase/xanthine dehydrogenase a/b hammerhead" evidence="4">
    <location>
        <begin position="40"/>
        <end position="149"/>
    </location>
</feature>
<dbReference type="Pfam" id="PF20256">
    <property type="entry name" value="MoCoBD_2"/>
    <property type="match status" value="1"/>
</dbReference>
<evidence type="ECO:0000256" key="1">
    <source>
        <dbReference type="ARBA" id="ARBA00022505"/>
    </source>
</evidence>
<dbReference type="Gene3D" id="3.30.365.10">
    <property type="entry name" value="Aldehyde oxidase/xanthine dehydrogenase, molybdopterin binding domain"/>
    <property type="match status" value="4"/>
</dbReference>
<dbReference type="InterPro" id="IPR036856">
    <property type="entry name" value="Ald_Oxase/Xan_DH_a/b_sf"/>
</dbReference>
<dbReference type="Pfam" id="PF02738">
    <property type="entry name" value="MoCoBD_1"/>
    <property type="match status" value="1"/>
</dbReference>
<dbReference type="Gene3D" id="3.90.1170.50">
    <property type="entry name" value="Aldehyde oxidase/xanthine dehydrogenase, a/b hammerhead"/>
    <property type="match status" value="1"/>
</dbReference>
<comment type="caution">
    <text evidence="5">The sequence shown here is derived from an EMBL/GenBank/DDBJ whole genome shotgun (WGS) entry which is preliminary data.</text>
</comment>
<evidence type="ECO:0000256" key="2">
    <source>
        <dbReference type="ARBA" id="ARBA00023002"/>
    </source>
</evidence>
<dbReference type="AlphaFoldDB" id="A0A839Z3K9"/>